<reference evidence="9" key="1">
    <citation type="submission" date="2021-01" db="EMBL/GenBank/DDBJ databases">
        <title>Genomic Encyclopedia of Type Strains, Phase IV (KMG-IV): sequencing the most valuable type-strain genomes for metagenomic binning, comparative biology and taxonomic classification.</title>
        <authorList>
            <person name="Goeker M."/>
        </authorList>
    </citation>
    <scope>NUCLEOTIDE SEQUENCE</scope>
    <source>
        <strain evidence="9">DSM 21943</strain>
    </source>
</reference>
<dbReference type="SUPFAM" id="SSF48179">
    <property type="entry name" value="6-phosphogluconate dehydrogenase C-terminal domain-like"/>
    <property type="match status" value="1"/>
</dbReference>
<evidence type="ECO:0000256" key="6">
    <source>
        <dbReference type="ARBA" id="ARBA00047473"/>
    </source>
</evidence>
<dbReference type="Gene3D" id="3.40.50.720">
    <property type="entry name" value="NAD(P)-binding Rossmann-like Domain"/>
    <property type="match status" value="2"/>
</dbReference>
<dbReference type="InterPro" id="IPR008927">
    <property type="entry name" value="6-PGluconate_DH-like_C_sf"/>
</dbReference>
<dbReference type="InterPro" id="IPR001732">
    <property type="entry name" value="UDP-Glc/GDP-Man_DH_N"/>
</dbReference>
<dbReference type="SUPFAM" id="SSF51735">
    <property type="entry name" value="NAD(P)-binding Rossmann-fold domains"/>
    <property type="match status" value="1"/>
</dbReference>
<dbReference type="SUPFAM" id="SSF52413">
    <property type="entry name" value="UDP-glucose/GDP-mannose dehydrogenase C-terminal domain"/>
    <property type="match status" value="1"/>
</dbReference>
<evidence type="ECO:0000256" key="4">
    <source>
        <dbReference type="ARBA" id="ARBA00023002"/>
    </source>
</evidence>
<dbReference type="PIRSF" id="PIRSF000124">
    <property type="entry name" value="UDPglc_GDPman_dh"/>
    <property type="match status" value="1"/>
</dbReference>
<dbReference type="PANTHER" id="PTHR43750:SF3">
    <property type="entry name" value="UDP-GLUCOSE 6-DEHYDROGENASE TUAD"/>
    <property type="match status" value="1"/>
</dbReference>
<dbReference type="PIRSF" id="PIRSF500134">
    <property type="entry name" value="UDPglc_DH_bac"/>
    <property type="match status" value="1"/>
</dbReference>
<dbReference type="InterPro" id="IPR017476">
    <property type="entry name" value="UDP-Glc/GDP-Man"/>
</dbReference>
<dbReference type="InterPro" id="IPR036220">
    <property type="entry name" value="UDP-Glc/GDP-Man_DH_C_sf"/>
</dbReference>
<gene>
    <name evidence="9" type="ORF">JOC54_002466</name>
</gene>
<dbReference type="GO" id="GO:0003979">
    <property type="term" value="F:UDP-glucose 6-dehydrogenase activity"/>
    <property type="evidence" value="ECO:0007669"/>
    <property type="project" value="UniProtKB-EC"/>
</dbReference>
<dbReference type="Pfam" id="PF03720">
    <property type="entry name" value="UDPG_MGDP_dh_C"/>
    <property type="match status" value="1"/>
</dbReference>
<comment type="catalytic activity">
    <reaction evidence="6 7">
        <text>UDP-alpha-D-glucose + 2 NAD(+) + H2O = UDP-alpha-D-glucuronate + 2 NADH + 3 H(+)</text>
        <dbReference type="Rhea" id="RHEA:23596"/>
        <dbReference type="ChEBI" id="CHEBI:15377"/>
        <dbReference type="ChEBI" id="CHEBI:15378"/>
        <dbReference type="ChEBI" id="CHEBI:57540"/>
        <dbReference type="ChEBI" id="CHEBI:57945"/>
        <dbReference type="ChEBI" id="CHEBI:58052"/>
        <dbReference type="ChEBI" id="CHEBI:58885"/>
        <dbReference type="EC" id="1.1.1.22"/>
    </reaction>
</comment>
<dbReference type="Pfam" id="PF03721">
    <property type="entry name" value="UDPG_MGDP_dh_N"/>
    <property type="match status" value="1"/>
</dbReference>
<evidence type="ECO:0000256" key="7">
    <source>
        <dbReference type="PIRNR" id="PIRNR000124"/>
    </source>
</evidence>
<name>A0ABS2SVC5_9BACI</name>
<comment type="pathway">
    <text evidence="1">Nucleotide-sugar biosynthesis; UDP-alpha-D-glucuronate biosynthesis; UDP-alpha-D-glucuronate from UDP-alpha-D-glucose: step 1/1.</text>
</comment>
<dbReference type="Pfam" id="PF00984">
    <property type="entry name" value="UDPG_MGDP_dh"/>
    <property type="match status" value="1"/>
</dbReference>
<feature type="domain" description="UDP-glucose/GDP-mannose dehydrogenase C-terminal" evidence="8">
    <location>
        <begin position="314"/>
        <end position="415"/>
    </location>
</feature>
<dbReference type="InterPro" id="IPR036291">
    <property type="entry name" value="NAD(P)-bd_dom_sf"/>
</dbReference>
<evidence type="ECO:0000313" key="10">
    <source>
        <dbReference type="Proteomes" id="UP001179280"/>
    </source>
</evidence>
<dbReference type="Proteomes" id="UP001179280">
    <property type="component" value="Unassembled WGS sequence"/>
</dbReference>
<dbReference type="RefSeq" id="WP_204466506.1">
    <property type="nucleotide sequence ID" value="NZ_JAFBCV010000007.1"/>
</dbReference>
<evidence type="ECO:0000259" key="8">
    <source>
        <dbReference type="SMART" id="SM00984"/>
    </source>
</evidence>
<organism evidence="9 10">
    <name type="scientific">Shouchella xiaoxiensis</name>
    <dbReference type="NCBI Taxonomy" id="766895"/>
    <lineage>
        <taxon>Bacteria</taxon>
        <taxon>Bacillati</taxon>
        <taxon>Bacillota</taxon>
        <taxon>Bacilli</taxon>
        <taxon>Bacillales</taxon>
        <taxon>Bacillaceae</taxon>
        <taxon>Shouchella</taxon>
    </lineage>
</organism>
<keyword evidence="4 7" id="KW-0560">Oxidoreductase</keyword>
<comment type="caution">
    <text evidence="9">The sequence shown here is derived from an EMBL/GenBank/DDBJ whole genome shotgun (WGS) entry which is preliminary data.</text>
</comment>
<dbReference type="InterPro" id="IPR014027">
    <property type="entry name" value="UDP-Glc/GDP-Man_DH_C"/>
</dbReference>
<evidence type="ECO:0000313" key="9">
    <source>
        <dbReference type="EMBL" id="MBM7839195.1"/>
    </source>
</evidence>
<dbReference type="EMBL" id="JAFBCV010000007">
    <property type="protein sequence ID" value="MBM7839195.1"/>
    <property type="molecule type" value="Genomic_DNA"/>
</dbReference>
<dbReference type="NCBIfam" id="TIGR03026">
    <property type="entry name" value="NDP-sugDHase"/>
    <property type="match status" value="1"/>
</dbReference>
<accession>A0ABS2SVC5</accession>
<keyword evidence="10" id="KW-1185">Reference proteome</keyword>
<dbReference type="InterPro" id="IPR028357">
    <property type="entry name" value="UDPglc_DH_bac"/>
</dbReference>
<comment type="similarity">
    <text evidence="2 7">Belongs to the UDP-glucose/GDP-mannose dehydrogenase family.</text>
</comment>
<dbReference type="PANTHER" id="PTHR43750">
    <property type="entry name" value="UDP-GLUCOSE 6-DEHYDROGENASE TUAD"/>
    <property type="match status" value="1"/>
</dbReference>
<dbReference type="InterPro" id="IPR014026">
    <property type="entry name" value="UDP-Glc/GDP-Man_DH_dimer"/>
</dbReference>
<dbReference type="SMART" id="SM00984">
    <property type="entry name" value="UDPG_MGDP_dh_C"/>
    <property type="match status" value="1"/>
</dbReference>
<sequence length="455" mass="50194">MNVCVIGTGYVGLVSGVCFSELGHQVYCVDHDSLKIDQLNEGISPIYEPGLQELMNKNRQAKRLIFTGDLQKAMADADAILIAVGTPANRDGSANLTFIKEVAIEIGQHIRPGMTIITKSTVPVGTNKKIKKWITLSCGHQQFSVASCPEFLREGSAIKDTLHMERAVFGVEDDLAESVLRALHEPIQTNIIVTTIETAETAKYAANAFLATKISFINEVANVCEGVGADVQSLAEIIGLDPRIGPSFLQAGVGYGGSCFPKDTQAFIRVAEDAGYDLQIVPAVEKVNAQQRQRLVQKLKTVYPGHYLREKRIAILGLAFKPNTDDMRASPAFEVVDFLQNEGATVIAYDPIASAQARRLMPELELALNWQEAVDQADALFVLTDWEEFKAIDLGELKRKMKKPVVIDGRNIFNPNHMKQMGFYYDSVGREIVDNRLSSLDGQLEYHSMPHRKAK</sequence>
<evidence type="ECO:0000256" key="3">
    <source>
        <dbReference type="ARBA" id="ARBA00012954"/>
    </source>
</evidence>
<keyword evidence="5 7" id="KW-0520">NAD</keyword>
<dbReference type="EC" id="1.1.1.22" evidence="3 7"/>
<dbReference type="Gene3D" id="1.20.5.100">
    <property type="entry name" value="Cytochrome c1, transmembrane anchor, C-terminal"/>
    <property type="match status" value="1"/>
</dbReference>
<evidence type="ECO:0000256" key="2">
    <source>
        <dbReference type="ARBA" id="ARBA00006601"/>
    </source>
</evidence>
<protein>
    <recommendedName>
        <fullName evidence="3 7">UDP-glucose 6-dehydrogenase</fullName>
        <ecNumber evidence="3 7">1.1.1.22</ecNumber>
    </recommendedName>
</protein>
<proteinExistence type="inferred from homology"/>
<evidence type="ECO:0000256" key="5">
    <source>
        <dbReference type="ARBA" id="ARBA00023027"/>
    </source>
</evidence>
<evidence type="ECO:0000256" key="1">
    <source>
        <dbReference type="ARBA" id="ARBA00004701"/>
    </source>
</evidence>